<sequence length="328" mass="35012">MEIAEAALTAEDDKGNGDPGSTLRASPLRIGISTRALFDLEEEHRVFENYGVKSYAAMQLEREDVILRRGAGFEVVERLLALNDSEAAPYVEVILLSQNSPDLSLRAFKSIDHYGLVVKTGSFTSGRSLAPFVPAWGIDLFLSNADTDVKGAVDGGAAAARLGLAPKDRAETPQGEVRVAFDGDAVVFGPESDAIYKEKGLEAFLAHETANASNPMARGPFGNFLHKLSALRRVFLNEGNVSKVRIALVTARNAPAHERVIRTLRAWGTPADEAHFVGSREKAPILKALGAHIFFDDQEKHVLGAAAVVPAGHVPGPHDPAAPVIPAG</sequence>
<dbReference type="GO" id="GO:0009117">
    <property type="term" value="P:nucleotide metabolic process"/>
    <property type="evidence" value="ECO:0007669"/>
    <property type="project" value="InterPro"/>
</dbReference>
<dbReference type="RefSeq" id="WP_024505450.1">
    <property type="nucleotide sequence ID" value="NZ_CP088147.1"/>
</dbReference>
<dbReference type="EMBL" id="CP088147">
    <property type="protein sequence ID" value="UTU54375.1"/>
    <property type="molecule type" value="Genomic_DNA"/>
</dbReference>
<dbReference type="Pfam" id="PF06189">
    <property type="entry name" value="5-nucleotidase"/>
    <property type="match status" value="1"/>
</dbReference>
<accession>A0AB38THB6</accession>
<evidence type="ECO:0000313" key="1">
    <source>
        <dbReference type="EMBL" id="UTU54375.1"/>
    </source>
</evidence>
<proteinExistence type="predicted"/>
<keyword evidence="2" id="KW-1185">Reference proteome</keyword>
<protein>
    <submittedName>
        <fullName evidence="1">5'-nucleotidase</fullName>
    </submittedName>
</protein>
<dbReference type="GO" id="GO:0008253">
    <property type="term" value="F:5'-nucleotidase activity"/>
    <property type="evidence" value="ECO:0007669"/>
    <property type="project" value="InterPro"/>
</dbReference>
<evidence type="ECO:0000313" key="2">
    <source>
        <dbReference type="Proteomes" id="UP001060070"/>
    </source>
</evidence>
<dbReference type="GO" id="GO:0000287">
    <property type="term" value="F:magnesium ion binding"/>
    <property type="evidence" value="ECO:0007669"/>
    <property type="project" value="InterPro"/>
</dbReference>
<dbReference type="Proteomes" id="UP001060070">
    <property type="component" value="Chromosome"/>
</dbReference>
<dbReference type="GO" id="GO:0000166">
    <property type="term" value="F:nucleotide binding"/>
    <property type="evidence" value="ECO:0007669"/>
    <property type="project" value="InterPro"/>
</dbReference>
<dbReference type="PANTHER" id="PTHR31367:SF5">
    <property type="entry name" value="CYTOSOLIC 5'-NUCLEOTIDASE 1A"/>
    <property type="match status" value="1"/>
</dbReference>
<name>A0AB38THB6_9HYPH</name>
<dbReference type="InterPro" id="IPR010394">
    <property type="entry name" value="5-nucleotidase"/>
</dbReference>
<reference evidence="1 2" key="1">
    <citation type="journal article" date="2022" name="Microbiol. Resour. Announc.">
        <title>Complete Genome Sequence of Mesorhizobium ciceri Strain R30, a Rhizobium Used as a Commercial Inoculant for Chickpea in Argentina.</title>
        <authorList>
            <person name="Foresto E."/>
            <person name="Revale S."/>
            <person name="Primo E."/>
            <person name="Nievas F."/>
            <person name="Carezzano E."/>
            <person name="Puente M."/>
            <person name="Alzari P."/>
            <person name="Mart M."/>
            <person name="Ben-Assaya M."/>
            <person name="Mornico D."/>
            <person name="Santoro M."/>
            <person name="Mart F."/>
            <person name="Giordano W."/>
            <person name="Bogino P."/>
        </authorList>
    </citation>
    <scope>NUCLEOTIDE SEQUENCE [LARGE SCALE GENOMIC DNA]</scope>
    <source>
        <strain evidence="1 2">R30</strain>
    </source>
</reference>
<dbReference type="GO" id="GO:0005737">
    <property type="term" value="C:cytoplasm"/>
    <property type="evidence" value="ECO:0007669"/>
    <property type="project" value="InterPro"/>
</dbReference>
<organism evidence="1 2">
    <name type="scientific">Mesorhizobium ciceri</name>
    <dbReference type="NCBI Taxonomy" id="39645"/>
    <lineage>
        <taxon>Bacteria</taxon>
        <taxon>Pseudomonadati</taxon>
        <taxon>Pseudomonadota</taxon>
        <taxon>Alphaproteobacteria</taxon>
        <taxon>Hyphomicrobiales</taxon>
        <taxon>Phyllobacteriaceae</taxon>
        <taxon>Mesorhizobium</taxon>
    </lineage>
</organism>
<dbReference type="PANTHER" id="PTHR31367">
    <property type="entry name" value="CYTOSOLIC 5'-NUCLEOTIDASE 1 FAMILY MEMBER"/>
    <property type="match status" value="1"/>
</dbReference>
<dbReference type="AlphaFoldDB" id="A0AB38THB6"/>
<gene>
    <name evidence="1" type="ORF">LRP29_13690</name>
</gene>